<feature type="transmembrane region" description="Helical" evidence="1">
    <location>
        <begin position="74"/>
        <end position="102"/>
    </location>
</feature>
<name>A0A6I4VW12_9BACL</name>
<evidence type="ECO:0000256" key="1">
    <source>
        <dbReference type="SAM" id="Phobius"/>
    </source>
</evidence>
<sequence>MARDIVDIMDDMESVRDNRKFVMVEILVLSAVLGYYFHSLPAFFGAVIVLAILFVIPYLRIVIFAVLSVIWGIIGYFILTFFLSGFLPAVGGVLIGLLVFFIHKGTA</sequence>
<reference evidence="2 3" key="1">
    <citation type="submission" date="2019-12" db="EMBL/GenBank/DDBJ databases">
        <title>Whole-genome analyses of novel actinobacteria.</title>
        <authorList>
            <person name="Sahin N."/>
            <person name="Saygin H."/>
        </authorList>
    </citation>
    <scope>NUCLEOTIDE SEQUENCE [LARGE SCALE GENOMIC DNA]</scope>
    <source>
        <strain evidence="2 3">KC615</strain>
    </source>
</reference>
<protein>
    <submittedName>
        <fullName evidence="2">Uncharacterized protein</fullName>
    </submittedName>
</protein>
<evidence type="ECO:0000313" key="3">
    <source>
        <dbReference type="Proteomes" id="UP000430692"/>
    </source>
</evidence>
<keyword evidence="1" id="KW-0472">Membrane</keyword>
<feature type="transmembrane region" description="Helical" evidence="1">
    <location>
        <begin position="43"/>
        <end position="67"/>
    </location>
</feature>
<comment type="caution">
    <text evidence="2">The sequence shown here is derived from an EMBL/GenBank/DDBJ whole genome shotgun (WGS) entry which is preliminary data.</text>
</comment>
<accession>A0A6I4VW12</accession>
<feature type="transmembrane region" description="Helical" evidence="1">
    <location>
        <begin position="21"/>
        <end position="37"/>
    </location>
</feature>
<dbReference type="EMBL" id="WUUL01000017">
    <property type="protein sequence ID" value="MXQ55707.1"/>
    <property type="molecule type" value="Genomic_DNA"/>
</dbReference>
<keyword evidence="1" id="KW-0812">Transmembrane</keyword>
<gene>
    <name evidence="2" type="ORF">GSM42_18660</name>
</gene>
<dbReference type="RefSeq" id="WP_160803055.1">
    <property type="nucleotide sequence ID" value="NZ_WUUL01000017.1"/>
</dbReference>
<dbReference type="AlphaFoldDB" id="A0A6I4VW12"/>
<keyword evidence="3" id="KW-1185">Reference proteome</keyword>
<dbReference type="Proteomes" id="UP000430692">
    <property type="component" value="Unassembled WGS sequence"/>
</dbReference>
<evidence type="ECO:0000313" key="2">
    <source>
        <dbReference type="EMBL" id="MXQ55707.1"/>
    </source>
</evidence>
<proteinExistence type="predicted"/>
<keyword evidence="1" id="KW-1133">Transmembrane helix</keyword>
<organism evidence="2 3">
    <name type="scientific">Shimazuella alba</name>
    <dbReference type="NCBI Taxonomy" id="2690964"/>
    <lineage>
        <taxon>Bacteria</taxon>
        <taxon>Bacillati</taxon>
        <taxon>Bacillota</taxon>
        <taxon>Bacilli</taxon>
        <taxon>Bacillales</taxon>
        <taxon>Thermoactinomycetaceae</taxon>
        <taxon>Shimazuella</taxon>
    </lineage>
</organism>